<evidence type="ECO:0000313" key="3">
    <source>
        <dbReference type="Proteomes" id="UP000027138"/>
    </source>
</evidence>
<evidence type="ECO:0000256" key="1">
    <source>
        <dbReference type="SAM" id="MobiDB-lite"/>
    </source>
</evidence>
<dbReference type="EMBL" id="KK914381">
    <property type="protein sequence ID" value="KDP37804.1"/>
    <property type="molecule type" value="Genomic_DNA"/>
</dbReference>
<name>A0A067L144_JATCU</name>
<reference evidence="2 3" key="1">
    <citation type="journal article" date="2014" name="PLoS ONE">
        <title>Global Analysis of Gene Expression Profiles in Physic Nut (Jatropha curcas L.) Seedlings Exposed to Salt Stress.</title>
        <authorList>
            <person name="Zhang L."/>
            <person name="Zhang C."/>
            <person name="Wu P."/>
            <person name="Chen Y."/>
            <person name="Li M."/>
            <person name="Jiang H."/>
            <person name="Wu G."/>
        </authorList>
    </citation>
    <scope>NUCLEOTIDE SEQUENCE [LARGE SCALE GENOMIC DNA]</scope>
    <source>
        <strain evidence="3">cv. GZQX0401</strain>
        <tissue evidence="2">Young leaves</tissue>
    </source>
</reference>
<sequence length="212" mass="23947">MAPSIGWLLTNGMSLRLTPAGIIHIWMIRLELTDCHDPSPWAGPALEPRGGDATVSIALRSQLRCDSCAHQKRERREGKEGGYCGEESAARRRDASLWLSEKREAMKGEDATVSIALRSQLRCDSCAHQKRERREGKEGGYCGEESAARRRDASLWLSEKREAMKGEGEIDAGGRRRKERKRKKESGLVSISFRFDSNRFGLIRFLARLQIF</sequence>
<feature type="compositionally biased region" description="Basic and acidic residues" evidence="1">
    <location>
        <begin position="165"/>
        <end position="174"/>
    </location>
</feature>
<dbReference type="AlphaFoldDB" id="A0A067L144"/>
<dbReference type="Proteomes" id="UP000027138">
    <property type="component" value="Unassembled WGS sequence"/>
</dbReference>
<accession>A0A067L144</accession>
<gene>
    <name evidence="2" type="ORF">JCGZ_06706</name>
</gene>
<protein>
    <submittedName>
        <fullName evidence="2">Uncharacterized protein</fullName>
    </submittedName>
</protein>
<organism evidence="2 3">
    <name type="scientific">Jatropha curcas</name>
    <name type="common">Barbados nut</name>
    <dbReference type="NCBI Taxonomy" id="180498"/>
    <lineage>
        <taxon>Eukaryota</taxon>
        <taxon>Viridiplantae</taxon>
        <taxon>Streptophyta</taxon>
        <taxon>Embryophyta</taxon>
        <taxon>Tracheophyta</taxon>
        <taxon>Spermatophyta</taxon>
        <taxon>Magnoliopsida</taxon>
        <taxon>eudicotyledons</taxon>
        <taxon>Gunneridae</taxon>
        <taxon>Pentapetalae</taxon>
        <taxon>rosids</taxon>
        <taxon>fabids</taxon>
        <taxon>Malpighiales</taxon>
        <taxon>Euphorbiaceae</taxon>
        <taxon>Crotonoideae</taxon>
        <taxon>Jatropheae</taxon>
        <taxon>Jatropha</taxon>
    </lineage>
</organism>
<feature type="compositionally biased region" description="Basic residues" evidence="1">
    <location>
        <begin position="175"/>
        <end position="184"/>
    </location>
</feature>
<proteinExistence type="predicted"/>
<evidence type="ECO:0000313" key="2">
    <source>
        <dbReference type="EMBL" id="KDP37804.1"/>
    </source>
</evidence>
<feature type="region of interest" description="Disordered" evidence="1">
    <location>
        <begin position="165"/>
        <end position="186"/>
    </location>
</feature>
<keyword evidence="3" id="KW-1185">Reference proteome</keyword>